<sequence length="335" mass="35219">MKRSGIKDVAAAAGVSVATASYVLSGTGRSSEATRKRVLAAANALGFIRDASAARLRTGKSNLVGVILNNIINPFFSELVASLEATVYEAGGLTLLATAQNDPVRQEQLLASMVAQGVGSVILSPVHGTALADLAPMLGHGLPLVLCVRDLAGSQAAFVGVDDEKSGYLAASCLLAAGHRSMVFIGGYPHTSTWDGRCAGIRRALARAGLPEAACRLVPGLMHPDFAEEKMLWLASQGILPNAVICFNDDQASGAYRASRKLGMIVGRDISIVGFDNIPQGRILEPELTTVDIRPALIGQMSAEIALRRVFSSTNTAPRHRLEPILVQRKSVITA</sequence>
<dbReference type="EMBL" id="BSOP01000020">
    <property type="protein sequence ID" value="GLR51741.1"/>
    <property type="molecule type" value="Genomic_DNA"/>
</dbReference>
<dbReference type="InterPro" id="IPR010982">
    <property type="entry name" value="Lambda_DNA-bd_dom_sf"/>
</dbReference>
<evidence type="ECO:0000256" key="2">
    <source>
        <dbReference type="ARBA" id="ARBA00023125"/>
    </source>
</evidence>
<dbReference type="PANTHER" id="PTHR30146:SF138">
    <property type="entry name" value="TRANSCRIPTIONAL REGULATORY PROTEIN"/>
    <property type="match status" value="1"/>
</dbReference>
<feature type="domain" description="HTH lacI-type" evidence="4">
    <location>
        <begin position="4"/>
        <end position="58"/>
    </location>
</feature>
<keyword evidence="2" id="KW-0238">DNA-binding</keyword>
<evidence type="ECO:0000313" key="5">
    <source>
        <dbReference type="EMBL" id="GLR51741.1"/>
    </source>
</evidence>
<dbReference type="InterPro" id="IPR028082">
    <property type="entry name" value="Peripla_BP_I"/>
</dbReference>
<keyword evidence="1" id="KW-0805">Transcription regulation</keyword>
<dbReference type="SMART" id="SM00354">
    <property type="entry name" value="HTH_LACI"/>
    <property type="match status" value="1"/>
</dbReference>
<dbReference type="SUPFAM" id="SSF47413">
    <property type="entry name" value="lambda repressor-like DNA-binding domains"/>
    <property type="match status" value="1"/>
</dbReference>
<dbReference type="PROSITE" id="PS50932">
    <property type="entry name" value="HTH_LACI_2"/>
    <property type="match status" value="1"/>
</dbReference>
<dbReference type="SUPFAM" id="SSF53822">
    <property type="entry name" value="Periplasmic binding protein-like I"/>
    <property type="match status" value="1"/>
</dbReference>
<accession>A0ABQ5ZI69</accession>
<protein>
    <submittedName>
        <fullName evidence="5">LacI family transcriptional regulator</fullName>
    </submittedName>
</protein>
<dbReference type="InterPro" id="IPR046335">
    <property type="entry name" value="LacI/GalR-like_sensor"/>
</dbReference>
<dbReference type="PROSITE" id="PS00356">
    <property type="entry name" value="HTH_LACI_1"/>
    <property type="match status" value="1"/>
</dbReference>
<dbReference type="Proteomes" id="UP001156702">
    <property type="component" value="Unassembled WGS sequence"/>
</dbReference>
<evidence type="ECO:0000313" key="6">
    <source>
        <dbReference type="Proteomes" id="UP001156702"/>
    </source>
</evidence>
<name>A0ABQ5ZI69_9HYPH</name>
<organism evidence="5 6">
    <name type="scientific">Shinella yambaruensis</name>
    <dbReference type="NCBI Taxonomy" id="415996"/>
    <lineage>
        <taxon>Bacteria</taxon>
        <taxon>Pseudomonadati</taxon>
        <taxon>Pseudomonadota</taxon>
        <taxon>Alphaproteobacteria</taxon>
        <taxon>Hyphomicrobiales</taxon>
        <taxon>Rhizobiaceae</taxon>
        <taxon>Shinella</taxon>
    </lineage>
</organism>
<gene>
    <name evidence="5" type="ORF">GCM10007923_29510</name>
</gene>
<evidence type="ECO:0000256" key="3">
    <source>
        <dbReference type="ARBA" id="ARBA00023163"/>
    </source>
</evidence>
<dbReference type="InterPro" id="IPR000843">
    <property type="entry name" value="HTH_LacI"/>
</dbReference>
<reference evidence="6" key="1">
    <citation type="journal article" date="2019" name="Int. J. Syst. Evol. Microbiol.">
        <title>The Global Catalogue of Microorganisms (GCM) 10K type strain sequencing project: providing services to taxonomists for standard genome sequencing and annotation.</title>
        <authorList>
            <consortium name="The Broad Institute Genomics Platform"/>
            <consortium name="The Broad Institute Genome Sequencing Center for Infectious Disease"/>
            <person name="Wu L."/>
            <person name="Ma J."/>
        </authorList>
    </citation>
    <scope>NUCLEOTIDE SEQUENCE [LARGE SCALE GENOMIC DNA]</scope>
    <source>
        <strain evidence="6">NBRC 102122</strain>
    </source>
</reference>
<keyword evidence="6" id="KW-1185">Reference proteome</keyword>
<comment type="caution">
    <text evidence="5">The sequence shown here is derived from an EMBL/GenBank/DDBJ whole genome shotgun (WGS) entry which is preliminary data.</text>
</comment>
<keyword evidence="3" id="KW-0804">Transcription</keyword>
<proteinExistence type="predicted"/>
<dbReference type="Pfam" id="PF13377">
    <property type="entry name" value="Peripla_BP_3"/>
    <property type="match status" value="1"/>
</dbReference>
<dbReference type="Pfam" id="PF00356">
    <property type="entry name" value="LacI"/>
    <property type="match status" value="1"/>
</dbReference>
<dbReference type="PANTHER" id="PTHR30146">
    <property type="entry name" value="LACI-RELATED TRANSCRIPTIONAL REPRESSOR"/>
    <property type="match status" value="1"/>
</dbReference>
<dbReference type="Gene3D" id="3.40.50.2300">
    <property type="match status" value="2"/>
</dbReference>
<evidence type="ECO:0000259" key="4">
    <source>
        <dbReference type="PROSITE" id="PS50932"/>
    </source>
</evidence>
<evidence type="ECO:0000256" key="1">
    <source>
        <dbReference type="ARBA" id="ARBA00023015"/>
    </source>
</evidence>
<dbReference type="Gene3D" id="1.10.260.40">
    <property type="entry name" value="lambda repressor-like DNA-binding domains"/>
    <property type="match status" value="1"/>
</dbReference>
<dbReference type="RefSeq" id="WP_244768018.1">
    <property type="nucleotide sequence ID" value="NZ_BSOP01000020.1"/>
</dbReference>